<dbReference type="EMBL" id="DF933838">
    <property type="protein sequence ID" value="GAM41714.1"/>
    <property type="molecule type" value="Genomic_DNA"/>
</dbReference>
<dbReference type="GO" id="GO:0016787">
    <property type="term" value="F:hydrolase activity"/>
    <property type="evidence" value="ECO:0007669"/>
    <property type="project" value="UniProtKB-KW"/>
</dbReference>
<dbReference type="SUPFAM" id="SSF53474">
    <property type="entry name" value="alpha/beta-Hydrolases"/>
    <property type="match status" value="1"/>
</dbReference>
<evidence type="ECO:0000256" key="1">
    <source>
        <dbReference type="ARBA" id="ARBA00022729"/>
    </source>
</evidence>
<organism evidence="3 4">
    <name type="scientific">Talaromyces pinophilus</name>
    <name type="common">Penicillium pinophilum</name>
    <dbReference type="NCBI Taxonomy" id="128442"/>
    <lineage>
        <taxon>Eukaryota</taxon>
        <taxon>Fungi</taxon>
        <taxon>Dikarya</taxon>
        <taxon>Ascomycota</taxon>
        <taxon>Pezizomycotina</taxon>
        <taxon>Eurotiomycetes</taxon>
        <taxon>Eurotiomycetidae</taxon>
        <taxon>Eurotiales</taxon>
        <taxon>Trichocomaceae</taxon>
        <taxon>Talaromyces</taxon>
        <taxon>Talaromyces sect. Talaromyces</taxon>
    </lineage>
</organism>
<sequence length="309" mass="34599">MHEPLSTANIPPQFLQAAFLLGHTPLKALESEPRVSYSLYIPPKHYDTDSDPKQLPLVLLVHGTRRRLTALYAEDVVSFANSTPCVVLAPLFPSGLDGPNDLDSYKTLRSKSLSSDLAILSILEEVATRWPGIRTDKVFMMGFSGGGQFTQRFLCLYPDRVLAASVGAPGRTTILDPETPWPEGVANVETLFGRQIRKQLIQQVPIQLAVGSADNHVHGNEEFWDWLEQFKGGKDKDGQNEELKRMRQGRLQSLRDLKEAWESEGILCQLTIVDGVSHEGDKMRPHMLQFLRPLIQAEFQRLTGDEGEN</sequence>
<accession>A0A6V8HL44</accession>
<gene>
    <name evidence="3" type="ORF">TCE0_042r15040</name>
</gene>
<keyword evidence="4" id="KW-1185">Reference proteome</keyword>
<evidence type="ECO:0000313" key="4">
    <source>
        <dbReference type="Proteomes" id="UP000053095"/>
    </source>
</evidence>
<name>A0A6V8HL44_TALPI</name>
<keyword evidence="1" id="KW-0732">Signal</keyword>
<evidence type="ECO:0000256" key="2">
    <source>
        <dbReference type="ARBA" id="ARBA00022801"/>
    </source>
</evidence>
<dbReference type="PANTHER" id="PTHR43037">
    <property type="entry name" value="UNNAMED PRODUCT-RELATED"/>
    <property type="match status" value="1"/>
</dbReference>
<comment type="caution">
    <text evidence="3">The sequence shown here is derived from an EMBL/GenBank/DDBJ whole genome shotgun (WGS) entry which is preliminary data.</text>
</comment>
<dbReference type="InterPro" id="IPR050955">
    <property type="entry name" value="Plant_Biomass_Hydrol_Est"/>
</dbReference>
<dbReference type="Gene3D" id="3.40.50.1820">
    <property type="entry name" value="alpha/beta hydrolase"/>
    <property type="match status" value="1"/>
</dbReference>
<dbReference type="PANTHER" id="PTHR43037:SF5">
    <property type="entry name" value="FERULOYL ESTERASE"/>
    <property type="match status" value="1"/>
</dbReference>
<proteinExistence type="predicted"/>
<dbReference type="AlphaFoldDB" id="A0A6V8HL44"/>
<dbReference type="Proteomes" id="UP000053095">
    <property type="component" value="Unassembled WGS sequence"/>
</dbReference>
<keyword evidence="2" id="KW-0378">Hydrolase</keyword>
<protein>
    <recommendedName>
        <fullName evidence="5">Carboxylic ester hydrolase</fullName>
    </recommendedName>
</protein>
<evidence type="ECO:0008006" key="5">
    <source>
        <dbReference type="Google" id="ProtNLM"/>
    </source>
</evidence>
<evidence type="ECO:0000313" key="3">
    <source>
        <dbReference type="EMBL" id="GAM41714.1"/>
    </source>
</evidence>
<reference evidence="4" key="1">
    <citation type="journal article" date="2015" name="Genome Announc.">
        <title>Draft genome sequence of Talaromyces cellulolyticus strain Y-94, a source of lignocellulosic biomass-degrading enzymes.</title>
        <authorList>
            <person name="Fujii T."/>
            <person name="Koike H."/>
            <person name="Sawayama S."/>
            <person name="Yano S."/>
            <person name="Inoue H."/>
        </authorList>
    </citation>
    <scope>NUCLEOTIDE SEQUENCE [LARGE SCALE GENOMIC DNA]</scope>
    <source>
        <strain evidence="4">Y-94</strain>
    </source>
</reference>
<dbReference type="InterPro" id="IPR029058">
    <property type="entry name" value="AB_hydrolase_fold"/>
</dbReference>